<dbReference type="InterPro" id="IPR036926">
    <property type="entry name" value="Thymidate_synth/dCMP_Mease_sf"/>
</dbReference>
<evidence type="ECO:0000313" key="1">
    <source>
        <dbReference type="EMBL" id="MXO63752.1"/>
    </source>
</evidence>
<keyword evidence="2" id="KW-1185">Reference proteome</keyword>
<dbReference type="Gene3D" id="3.30.572.10">
    <property type="entry name" value="Thymidylate synthase/dCMP hydroxymethylase domain"/>
    <property type="match status" value="1"/>
</dbReference>
<organism evidence="1 2">
    <name type="scientific">Qipengyuania oceanensis</name>
    <dbReference type="NCBI Taxonomy" id="1463597"/>
    <lineage>
        <taxon>Bacteria</taxon>
        <taxon>Pseudomonadati</taxon>
        <taxon>Pseudomonadota</taxon>
        <taxon>Alphaproteobacteria</taxon>
        <taxon>Sphingomonadales</taxon>
        <taxon>Erythrobacteraceae</taxon>
        <taxon>Qipengyuania</taxon>
    </lineage>
</organism>
<dbReference type="OrthoDB" id="2111297at2"/>
<reference evidence="1 2" key="1">
    <citation type="submission" date="2019-12" db="EMBL/GenBank/DDBJ databases">
        <title>Genomic-based taxomic classification of the family Erythrobacteraceae.</title>
        <authorList>
            <person name="Xu L."/>
        </authorList>
    </citation>
    <scope>NUCLEOTIDE SEQUENCE [LARGE SCALE GENOMIC DNA]</scope>
    <source>
        <strain evidence="1 2">MCCC 1A09965</strain>
    </source>
</reference>
<dbReference type="Proteomes" id="UP000445582">
    <property type="component" value="Unassembled WGS sequence"/>
</dbReference>
<comment type="caution">
    <text evidence="1">The sequence shown here is derived from an EMBL/GenBank/DDBJ whole genome shotgun (WGS) entry which is preliminary data.</text>
</comment>
<dbReference type="EMBL" id="WTYN01000003">
    <property type="protein sequence ID" value="MXO63752.1"/>
    <property type="molecule type" value="Genomic_DNA"/>
</dbReference>
<evidence type="ECO:0008006" key="3">
    <source>
        <dbReference type="Google" id="ProtNLM"/>
    </source>
</evidence>
<proteinExistence type="predicted"/>
<accession>A0A844YIP8</accession>
<evidence type="ECO:0000313" key="2">
    <source>
        <dbReference type="Proteomes" id="UP000445582"/>
    </source>
</evidence>
<name>A0A844YIP8_9SPHN</name>
<dbReference type="RefSeq" id="WP_160676600.1">
    <property type="nucleotide sequence ID" value="NZ_WTYN01000003.1"/>
</dbReference>
<protein>
    <recommendedName>
        <fullName evidence="3">Thymidylate synthase</fullName>
    </recommendedName>
</protein>
<dbReference type="AlphaFoldDB" id="A0A844YIP8"/>
<gene>
    <name evidence="1" type="ORF">GRI48_12095</name>
</gene>
<sequence>MYLPVPPQPDCVSAWREAVRLVNARPGHHEHNVLIDVADPLARADLSDPVVALVDAFLKNRDTKRIETVANTIFPAALYRRYGSPAFFTRFTDNVLPKVRSPGKKSWSGYYFERMMQLPQPEGDPLNQLTEIIGRLKDPAVRALNKFELSVFDPLRDVDGSPYGGQCLSFASFKLIGDGDERRLALTAMYRNHYYIEKLLGNLIGLGRLQQFVAEETGIAMGPLTILSTHATIDVKNGKWNRGDIADLLTACDQAKALAVSA</sequence>
<dbReference type="SUPFAM" id="SSF55831">
    <property type="entry name" value="Thymidylate synthase/dCMP hydroxymethylase"/>
    <property type="match status" value="1"/>
</dbReference>